<keyword evidence="2" id="KW-1185">Reference proteome</keyword>
<name>A0ABX8B518_9BACT</name>
<gene>
    <name evidence="1" type="ORF">J8C06_06740</name>
</gene>
<organism evidence="1 2">
    <name type="scientific">Chloracidobacterium validum</name>
    <dbReference type="NCBI Taxonomy" id="2821543"/>
    <lineage>
        <taxon>Bacteria</taxon>
        <taxon>Pseudomonadati</taxon>
        <taxon>Acidobacteriota</taxon>
        <taxon>Terriglobia</taxon>
        <taxon>Terriglobales</taxon>
        <taxon>Acidobacteriaceae</taxon>
        <taxon>Chloracidobacterium</taxon>
    </lineage>
</organism>
<dbReference type="RefSeq" id="WP_211427957.1">
    <property type="nucleotide sequence ID" value="NZ_CP072648.1"/>
</dbReference>
<evidence type="ECO:0000313" key="2">
    <source>
        <dbReference type="Proteomes" id="UP000676506"/>
    </source>
</evidence>
<evidence type="ECO:0000313" key="1">
    <source>
        <dbReference type="EMBL" id="QUW02066.1"/>
    </source>
</evidence>
<reference evidence="1 2" key="1">
    <citation type="submission" date="2021-03" db="EMBL/GenBank/DDBJ databases">
        <title>Genomic and phenotypic characterization of Chloracidobacterium isolates provides evidence for multiple species.</title>
        <authorList>
            <person name="Saini M.K."/>
            <person name="Costas A.M.G."/>
            <person name="Tank M."/>
            <person name="Bryant D.A."/>
        </authorList>
    </citation>
    <scope>NUCLEOTIDE SEQUENCE [LARGE SCALE GENOMIC DNA]</scope>
    <source>
        <strain evidence="1 2">BV2-C</strain>
    </source>
</reference>
<accession>A0ABX8B518</accession>
<dbReference type="Proteomes" id="UP000676506">
    <property type="component" value="Chromosome 1"/>
</dbReference>
<proteinExistence type="predicted"/>
<sequence length="76" mass="8490">MQLHVWFIGSVEPIDVRLDTEVENVDALGILLAQARWLAVDQGRLINLDNVRMIRLLQAGEDAIPLADRADARAEV</sequence>
<dbReference type="EMBL" id="CP072648">
    <property type="protein sequence ID" value="QUW02066.1"/>
    <property type="molecule type" value="Genomic_DNA"/>
</dbReference>
<protein>
    <submittedName>
        <fullName evidence="1">Uncharacterized protein</fullName>
    </submittedName>
</protein>